<feature type="transmembrane region" description="Helical" evidence="6">
    <location>
        <begin position="388"/>
        <end position="413"/>
    </location>
</feature>
<organism evidence="8 9">
    <name type="scientific">Canariomyces notabilis</name>
    <dbReference type="NCBI Taxonomy" id="2074819"/>
    <lineage>
        <taxon>Eukaryota</taxon>
        <taxon>Fungi</taxon>
        <taxon>Dikarya</taxon>
        <taxon>Ascomycota</taxon>
        <taxon>Pezizomycotina</taxon>
        <taxon>Sordariomycetes</taxon>
        <taxon>Sordariomycetidae</taxon>
        <taxon>Sordariales</taxon>
        <taxon>Chaetomiaceae</taxon>
        <taxon>Canariomyces</taxon>
    </lineage>
</organism>
<feature type="transmembrane region" description="Helical" evidence="6">
    <location>
        <begin position="187"/>
        <end position="209"/>
    </location>
</feature>
<comment type="caution">
    <text evidence="8">The sequence shown here is derived from an EMBL/GenBank/DDBJ whole genome shotgun (WGS) entry which is preliminary data.</text>
</comment>
<feature type="transmembrane region" description="Helical" evidence="6">
    <location>
        <begin position="215"/>
        <end position="241"/>
    </location>
</feature>
<feature type="transmembrane region" description="Helical" evidence="6">
    <location>
        <begin position="69"/>
        <end position="88"/>
    </location>
</feature>
<keyword evidence="4 6" id="KW-0472">Membrane</keyword>
<feature type="transmembrane region" description="Helical" evidence="6">
    <location>
        <begin position="253"/>
        <end position="275"/>
    </location>
</feature>
<dbReference type="GO" id="GO:0016020">
    <property type="term" value="C:membrane"/>
    <property type="evidence" value="ECO:0007669"/>
    <property type="project" value="UniProtKB-SubCell"/>
</dbReference>
<accession>A0AAN6YXV9</accession>
<feature type="region of interest" description="Disordered" evidence="5">
    <location>
        <begin position="1"/>
        <end position="51"/>
    </location>
</feature>
<feature type="compositionally biased region" description="Low complexity" evidence="5">
    <location>
        <begin position="8"/>
        <end position="27"/>
    </location>
</feature>
<evidence type="ECO:0000256" key="2">
    <source>
        <dbReference type="ARBA" id="ARBA00022692"/>
    </source>
</evidence>
<protein>
    <submittedName>
        <fullName evidence="8">MFS general substrate transporter</fullName>
    </submittedName>
</protein>
<feature type="transmembrane region" description="Helical" evidence="6">
    <location>
        <begin position="351"/>
        <end position="368"/>
    </location>
</feature>
<keyword evidence="2 6" id="KW-0812">Transmembrane</keyword>
<name>A0AAN6YXV9_9PEZI</name>
<gene>
    <name evidence="8" type="ORF">N656DRAFT_700317</name>
</gene>
<keyword evidence="9" id="KW-1185">Reference proteome</keyword>
<feature type="domain" description="Major facilitator superfamily (MFS) profile" evidence="7">
    <location>
        <begin position="69"/>
        <end position="544"/>
    </location>
</feature>
<evidence type="ECO:0000313" key="8">
    <source>
        <dbReference type="EMBL" id="KAK4117787.1"/>
    </source>
</evidence>
<dbReference type="AlphaFoldDB" id="A0AAN6YXV9"/>
<dbReference type="InterPro" id="IPR020846">
    <property type="entry name" value="MFS_dom"/>
</dbReference>
<dbReference type="InterPro" id="IPR011701">
    <property type="entry name" value="MFS"/>
</dbReference>
<evidence type="ECO:0000256" key="1">
    <source>
        <dbReference type="ARBA" id="ARBA00004141"/>
    </source>
</evidence>
<dbReference type="InterPro" id="IPR036259">
    <property type="entry name" value="MFS_trans_sf"/>
</dbReference>
<proteinExistence type="predicted"/>
<evidence type="ECO:0000313" key="9">
    <source>
        <dbReference type="Proteomes" id="UP001302812"/>
    </source>
</evidence>
<feature type="transmembrane region" description="Helical" evidence="6">
    <location>
        <begin position="159"/>
        <end position="178"/>
    </location>
</feature>
<dbReference type="RefSeq" id="XP_064675357.1">
    <property type="nucleotide sequence ID" value="XM_064810860.1"/>
</dbReference>
<evidence type="ECO:0000259" key="7">
    <source>
        <dbReference type="PROSITE" id="PS50850"/>
    </source>
</evidence>
<feature type="transmembrane region" description="Helical" evidence="6">
    <location>
        <begin position="516"/>
        <end position="539"/>
    </location>
</feature>
<dbReference type="GO" id="GO:0022857">
    <property type="term" value="F:transmembrane transporter activity"/>
    <property type="evidence" value="ECO:0007669"/>
    <property type="project" value="InterPro"/>
</dbReference>
<reference evidence="8" key="2">
    <citation type="submission" date="2023-05" db="EMBL/GenBank/DDBJ databases">
        <authorList>
            <consortium name="Lawrence Berkeley National Laboratory"/>
            <person name="Steindorff A."/>
            <person name="Hensen N."/>
            <person name="Bonometti L."/>
            <person name="Westerberg I."/>
            <person name="Brannstrom I.O."/>
            <person name="Guillou S."/>
            <person name="Cros-Aarteil S."/>
            <person name="Calhoun S."/>
            <person name="Haridas S."/>
            <person name="Kuo A."/>
            <person name="Mondo S."/>
            <person name="Pangilinan J."/>
            <person name="Riley R."/>
            <person name="Labutti K."/>
            <person name="Andreopoulos B."/>
            <person name="Lipzen A."/>
            <person name="Chen C."/>
            <person name="Yanf M."/>
            <person name="Daum C."/>
            <person name="Ng V."/>
            <person name="Clum A."/>
            <person name="Ohm R."/>
            <person name="Martin F."/>
            <person name="Silar P."/>
            <person name="Natvig D."/>
            <person name="Lalanne C."/>
            <person name="Gautier V."/>
            <person name="Ament-Velasquez S.L."/>
            <person name="Kruys A."/>
            <person name="Hutchinson M.I."/>
            <person name="Powell A.J."/>
            <person name="Barry K."/>
            <person name="Miller A.N."/>
            <person name="Grigoriev I.V."/>
            <person name="Debuchy R."/>
            <person name="Gladieux P."/>
            <person name="Thoren M.H."/>
            <person name="Johannesson H."/>
        </authorList>
    </citation>
    <scope>NUCLEOTIDE SEQUENCE</scope>
    <source>
        <strain evidence="8">CBS 508.74</strain>
    </source>
</reference>
<feature type="compositionally biased region" description="Polar residues" evidence="5">
    <location>
        <begin position="28"/>
        <end position="38"/>
    </location>
</feature>
<evidence type="ECO:0000256" key="5">
    <source>
        <dbReference type="SAM" id="MobiDB-lite"/>
    </source>
</evidence>
<dbReference type="SUPFAM" id="SSF103473">
    <property type="entry name" value="MFS general substrate transporter"/>
    <property type="match status" value="1"/>
</dbReference>
<dbReference type="PROSITE" id="PS50850">
    <property type="entry name" value="MFS"/>
    <property type="match status" value="1"/>
</dbReference>
<dbReference type="GeneID" id="89934985"/>
<reference evidence="8" key="1">
    <citation type="journal article" date="2023" name="Mol. Phylogenet. Evol.">
        <title>Genome-scale phylogeny and comparative genomics of the fungal order Sordariales.</title>
        <authorList>
            <person name="Hensen N."/>
            <person name="Bonometti L."/>
            <person name="Westerberg I."/>
            <person name="Brannstrom I.O."/>
            <person name="Guillou S."/>
            <person name="Cros-Aarteil S."/>
            <person name="Calhoun S."/>
            <person name="Haridas S."/>
            <person name="Kuo A."/>
            <person name="Mondo S."/>
            <person name="Pangilinan J."/>
            <person name="Riley R."/>
            <person name="LaButti K."/>
            <person name="Andreopoulos B."/>
            <person name="Lipzen A."/>
            <person name="Chen C."/>
            <person name="Yan M."/>
            <person name="Daum C."/>
            <person name="Ng V."/>
            <person name="Clum A."/>
            <person name="Steindorff A."/>
            <person name="Ohm R.A."/>
            <person name="Martin F."/>
            <person name="Silar P."/>
            <person name="Natvig D.O."/>
            <person name="Lalanne C."/>
            <person name="Gautier V."/>
            <person name="Ament-Velasquez S.L."/>
            <person name="Kruys A."/>
            <person name="Hutchinson M.I."/>
            <person name="Powell A.J."/>
            <person name="Barry K."/>
            <person name="Miller A.N."/>
            <person name="Grigoriev I.V."/>
            <person name="Debuchy R."/>
            <person name="Gladieux P."/>
            <person name="Hiltunen Thoren M."/>
            <person name="Johannesson H."/>
        </authorList>
    </citation>
    <scope>NUCLEOTIDE SEQUENCE</scope>
    <source>
        <strain evidence="8">CBS 508.74</strain>
    </source>
</reference>
<dbReference type="PANTHER" id="PTHR23507">
    <property type="entry name" value="ZGC:174356"/>
    <property type="match status" value="1"/>
</dbReference>
<comment type="subcellular location">
    <subcellularLocation>
        <location evidence="1">Membrane</location>
        <topology evidence="1">Multi-pass membrane protein</topology>
    </subcellularLocation>
</comment>
<dbReference type="EMBL" id="MU853332">
    <property type="protein sequence ID" value="KAK4117787.1"/>
    <property type="molecule type" value="Genomic_DNA"/>
</dbReference>
<evidence type="ECO:0000256" key="4">
    <source>
        <dbReference type="ARBA" id="ARBA00023136"/>
    </source>
</evidence>
<sequence length="552" mass="59023">MDTDTERTPLLAGTPTPTANTAAAKGTFQGSPTSQENVSPDYGSYNGHNDSATGPDPLAHLRDVLRPRVLFLALLGVFLVELGVAMMIPPMNAIMESIICRQKHPEIFLPPSASPSIGESFHGTAGTWIRQITGGIFLTDDPVCKYPDVQGYLAMLKGWAAAFDCIPGIVGAVPYGILSDRWGRKGVLAISMLGIWLSQAFIPVVFSFSEVMPLWTIWFASAFQLIGGGGAVATAMIYTLIADVVSVESRASAFLQVGAVFLTAQMIGGPLAGLMMVWNPWIPLLVAVAILILANFIALVIPETLGVHGQQTTPRPESENGDGISKRHKLWHKARSALAETWAFVIGNQRVAFLMLSLVFVVLGRFVSDLLLQYATDRYGWTWSKASMILSIGTAGSLVTLMVLLPGTSWLCIHRFGMPGVSTDLWLSRWSGVVQILGCLIIAAAGNGVFFSFGLIWFALGSGMSMLIRSLITALVEEHHVGTANTLVGFMEMVGLTVAGPLLAKSLSVGLDLGGPWVGLPFLTGGSFFATSTIILWVFRLPNTRGSAAEPS</sequence>
<dbReference type="Pfam" id="PF07690">
    <property type="entry name" value="MFS_1"/>
    <property type="match status" value="1"/>
</dbReference>
<dbReference type="Proteomes" id="UP001302812">
    <property type="component" value="Unassembled WGS sequence"/>
</dbReference>
<keyword evidence="3 6" id="KW-1133">Transmembrane helix</keyword>
<evidence type="ECO:0000256" key="6">
    <source>
        <dbReference type="SAM" id="Phobius"/>
    </source>
</evidence>
<feature type="transmembrane region" description="Helical" evidence="6">
    <location>
        <begin position="281"/>
        <end position="301"/>
    </location>
</feature>
<dbReference type="PANTHER" id="PTHR23507:SF1">
    <property type="entry name" value="FI18259P1-RELATED"/>
    <property type="match status" value="1"/>
</dbReference>
<evidence type="ECO:0000256" key="3">
    <source>
        <dbReference type="ARBA" id="ARBA00022989"/>
    </source>
</evidence>
<dbReference type="Gene3D" id="1.20.1250.20">
    <property type="entry name" value="MFS general substrate transporter like domains"/>
    <property type="match status" value="1"/>
</dbReference>